<gene>
    <name evidence="1" type="ORF">SUNI508_12189</name>
</gene>
<reference evidence="1 2" key="1">
    <citation type="journal article" date="2024" name="J. Plant Pathol.">
        <title>Sequence and assembly of the genome of Seiridium unicorne, isolate CBS 538.82, causal agent of cypress canker disease.</title>
        <authorList>
            <person name="Scali E."/>
            <person name="Rocca G.D."/>
            <person name="Danti R."/>
            <person name="Garbelotto M."/>
            <person name="Barberini S."/>
            <person name="Baroncelli R."/>
            <person name="Emiliani G."/>
        </authorList>
    </citation>
    <scope>NUCLEOTIDE SEQUENCE [LARGE SCALE GENOMIC DNA]</scope>
    <source>
        <strain evidence="1 2">BM-138-508</strain>
    </source>
</reference>
<name>A0ABR2UF21_9PEZI</name>
<organism evidence="1 2">
    <name type="scientific">Seiridium unicorne</name>
    <dbReference type="NCBI Taxonomy" id="138068"/>
    <lineage>
        <taxon>Eukaryota</taxon>
        <taxon>Fungi</taxon>
        <taxon>Dikarya</taxon>
        <taxon>Ascomycota</taxon>
        <taxon>Pezizomycotina</taxon>
        <taxon>Sordariomycetes</taxon>
        <taxon>Xylariomycetidae</taxon>
        <taxon>Amphisphaeriales</taxon>
        <taxon>Sporocadaceae</taxon>
        <taxon>Seiridium</taxon>
    </lineage>
</organism>
<protein>
    <submittedName>
        <fullName evidence="1">Uncharacterized protein</fullName>
    </submittedName>
</protein>
<accession>A0ABR2UF21</accession>
<evidence type="ECO:0000313" key="2">
    <source>
        <dbReference type="Proteomes" id="UP001408356"/>
    </source>
</evidence>
<dbReference type="EMBL" id="JARVKF010000445">
    <property type="protein sequence ID" value="KAK9412994.1"/>
    <property type="molecule type" value="Genomic_DNA"/>
</dbReference>
<comment type="caution">
    <text evidence="1">The sequence shown here is derived from an EMBL/GenBank/DDBJ whole genome shotgun (WGS) entry which is preliminary data.</text>
</comment>
<sequence length="141" mass="15049">MMNSFYALGGGGPAKALLDTFADTISDPNVFDVVTVNQKMGGVYGKGDERTEEKTGSATQPARNAPLVDIKTVLKSNDFFSLEAVGAGGLRMKKSSEFVEARSRINQCPAAQNLLQYIVGQVQVDIDIDNSIGWAGQCDKA</sequence>
<keyword evidence="2" id="KW-1185">Reference proteome</keyword>
<proteinExistence type="predicted"/>
<evidence type="ECO:0000313" key="1">
    <source>
        <dbReference type="EMBL" id="KAK9412994.1"/>
    </source>
</evidence>
<dbReference type="Proteomes" id="UP001408356">
    <property type="component" value="Unassembled WGS sequence"/>
</dbReference>